<reference evidence="3 4" key="2">
    <citation type="journal article" date="2013" name="PLoS ONE">
        <title>INDIGO - INtegrated Data Warehouse of MIcrobial GenOmes with Examples from the Red Sea Extremophiles.</title>
        <authorList>
            <person name="Alam I."/>
            <person name="Antunes A."/>
            <person name="Kamau A.A."/>
            <person name="Ba Alawi W."/>
            <person name="Kalkatawi M."/>
            <person name="Stingl U."/>
            <person name="Bajic V.B."/>
        </authorList>
    </citation>
    <scope>NUCLEOTIDE SEQUENCE [LARGE SCALE GENOMIC DNA]</scope>
    <source>
        <strain evidence="3 4">SSD-17B</strain>
    </source>
</reference>
<comment type="similarity">
    <text evidence="1">Belongs to the glycosyl hydrolase 66 family.</text>
</comment>
<proteinExistence type="inferred from homology"/>
<dbReference type="eggNOG" id="COG5297">
    <property type="taxonomic scope" value="Bacteria"/>
</dbReference>
<comment type="caution">
    <text evidence="3">The sequence shown here is derived from an EMBL/GenBank/DDBJ whole genome shotgun (WGS) entry which is preliminary data.</text>
</comment>
<keyword evidence="4" id="KW-1185">Reference proteome</keyword>
<dbReference type="RefSeq" id="WP_008826915.1">
    <property type="nucleotide sequence ID" value="NZ_AFNU02000002.1"/>
</dbReference>
<evidence type="ECO:0000313" key="4">
    <source>
        <dbReference type="Proteomes" id="UP000005707"/>
    </source>
</evidence>
<evidence type="ECO:0000256" key="2">
    <source>
        <dbReference type="ARBA" id="ARBA00022729"/>
    </source>
</evidence>
<dbReference type="InterPro" id="IPR025092">
    <property type="entry name" value="Glyco_hydro_66"/>
</dbReference>
<dbReference type="InterPro" id="IPR013783">
    <property type="entry name" value="Ig-like_fold"/>
</dbReference>
<gene>
    <name evidence="3" type="ORF">HLPCO_000684</name>
</gene>
<dbReference type="OrthoDB" id="9778932at2"/>
<name>U2FJT2_9MOLU</name>
<sequence length="607" mass="70497">MSLKWLLITIALMPMLLLIGCKAMPEETTEAEEVVRMNLFSDLYTDKSRYEPSEQVEIYVNLHNRTEETHSGTVTITLNYLNETVVVLDGQDVTLEEGGRDRLTFELDAPDNDFTGYIIESTFVKEGKEIDFYSSALDVSSDWSKFPRYGYLVEYNKKSRTVIEQTLNNLNKYHINGLQFYDWHYKHELPLPLDENGNPLETWKELSNRDVYLDTVQGYIDVAHEHNMMAMNYNLLFGTFENPEQEGVNLDWGLYTDSFATNIDNHDLTGLNWQTDKILLMDPNNTEWQNHIIEQEKIAMEKLNFDGWHVDQLGGRGDRYDYQGNRVDLVQGYVDLLNKAKTETDKKLVFNAVDGYGQERIAKDIPVDFLYEEVWTFNRSHATYSHLKDVIDHGFEWGNMSTILAAYMNYGNRGLFNTHSILLTNATIFASGGAHLELGDSGMLGSEYFPNNDLSMSNELKSRLRKYYDFLVGYQNLLRDNVSEERGKVEFENNEIYASTNGVKNSVWYFSKTKNHYQMLHLINLLGNENDWRDDEKDKKAPEILENEKINYYIEGDIKNVMLASPDQNEALPIDLEFEVHTDEDGNQFVSLTLPKLEYWDMIIFEK</sequence>
<dbReference type="CDD" id="cd14745">
    <property type="entry name" value="GH66"/>
    <property type="match status" value="1"/>
</dbReference>
<evidence type="ECO:0000313" key="3">
    <source>
        <dbReference type="EMBL" id="ERJ13075.1"/>
    </source>
</evidence>
<dbReference type="InterPro" id="IPR013780">
    <property type="entry name" value="Glyco_hydro_b"/>
</dbReference>
<dbReference type="STRING" id="1033810.HLPCO_000684"/>
<dbReference type="Proteomes" id="UP000005707">
    <property type="component" value="Unassembled WGS sequence"/>
</dbReference>
<reference evidence="3 4" key="1">
    <citation type="journal article" date="2011" name="J. Bacteriol.">
        <title>Genome sequence of Haloplasma contractile, an unusual contractile bacterium from a deep-sea anoxic brine lake.</title>
        <authorList>
            <person name="Antunes A."/>
            <person name="Alam I."/>
            <person name="El Dorry H."/>
            <person name="Siam R."/>
            <person name="Robertson A."/>
            <person name="Bajic V.B."/>
            <person name="Stingl U."/>
        </authorList>
    </citation>
    <scope>NUCLEOTIDE SEQUENCE [LARGE SCALE GENOMIC DNA]</scope>
    <source>
        <strain evidence="3 4">SSD-17B</strain>
    </source>
</reference>
<dbReference type="Gene3D" id="2.60.40.10">
    <property type="entry name" value="Immunoglobulins"/>
    <property type="match status" value="1"/>
</dbReference>
<dbReference type="GO" id="GO:0016740">
    <property type="term" value="F:transferase activity"/>
    <property type="evidence" value="ECO:0007669"/>
    <property type="project" value="UniProtKB-KW"/>
</dbReference>
<dbReference type="AlphaFoldDB" id="U2FJT2"/>
<organism evidence="3 4">
    <name type="scientific">Haloplasma contractile SSD-17B</name>
    <dbReference type="NCBI Taxonomy" id="1033810"/>
    <lineage>
        <taxon>Bacteria</taxon>
        <taxon>Bacillati</taxon>
        <taxon>Mycoplasmatota</taxon>
        <taxon>Mollicutes</taxon>
        <taxon>Haloplasmatales</taxon>
        <taxon>Haloplasmataceae</taxon>
        <taxon>Haloplasma</taxon>
    </lineage>
</organism>
<keyword evidence="2" id="KW-0732">Signal</keyword>
<dbReference type="PROSITE" id="PS51257">
    <property type="entry name" value="PROKAR_LIPOPROTEIN"/>
    <property type="match status" value="1"/>
</dbReference>
<dbReference type="InParanoid" id="U2FJT2"/>
<protein>
    <submittedName>
        <fullName evidence="3">Cycloisomaltooligosaccharide glucanotransferase protein</fullName>
    </submittedName>
</protein>
<dbReference type="Pfam" id="PF13199">
    <property type="entry name" value="Glyco_hydro_66"/>
    <property type="match status" value="1"/>
</dbReference>
<dbReference type="Gene3D" id="3.20.20.80">
    <property type="entry name" value="Glycosidases"/>
    <property type="match status" value="1"/>
</dbReference>
<dbReference type="Gene3D" id="2.60.40.1180">
    <property type="entry name" value="Golgi alpha-mannosidase II"/>
    <property type="match status" value="1"/>
</dbReference>
<accession>U2FJT2</accession>
<evidence type="ECO:0000256" key="1">
    <source>
        <dbReference type="ARBA" id="ARBA00010837"/>
    </source>
</evidence>
<dbReference type="EMBL" id="AFNU02000002">
    <property type="protein sequence ID" value="ERJ13075.1"/>
    <property type="molecule type" value="Genomic_DNA"/>
</dbReference>